<evidence type="ECO:0000313" key="2">
    <source>
        <dbReference type="Proteomes" id="UP001152604"/>
    </source>
</evidence>
<evidence type="ECO:0000313" key="1">
    <source>
        <dbReference type="EMBL" id="CAH2400960.1"/>
    </source>
</evidence>
<protein>
    <submittedName>
        <fullName evidence="1">Uncharacterized protein</fullName>
    </submittedName>
</protein>
<sequence>MVEGAAAGGGDFPAAAVGWGVMGTCLHPRLASRSRTSLMGPKPDWQLVFAKGREADIKLRA</sequence>
<proteinExistence type="predicted"/>
<dbReference type="Proteomes" id="UP001152604">
    <property type="component" value="Unassembled WGS sequence"/>
</dbReference>
<gene>
    <name evidence="1" type="ORF">MES4922_280013</name>
</gene>
<reference evidence="1" key="1">
    <citation type="submission" date="2022-03" db="EMBL/GenBank/DDBJ databases">
        <authorList>
            <person name="Brunel B."/>
        </authorList>
    </citation>
    <scope>NUCLEOTIDE SEQUENCE</scope>
    <source>
        <strain evidence="1">STM4922sample</strain>
    </source>
</reference>
<organism evidence="1 2">
    <name type="scientific">Mesorhizobium ventifaucium</name>
    <dbReference type="NCBI Taxonomy" id="666020"/>
    <lineage>
        <taxon>Bacteria</taxon>
        <taxon>Pseudomonadati</taxon>
        <taxon>Pseudomonadota</taxon>
        <taxon>Alphaproteobacteria</taxon>
        <taxon>Hyphomicrobiales</taxon>
        <taxon>Phyllobacteriaceae</taxon>
        <taxon>Mesorhizobium</taxon>
    </lineage>
</organism>
<name>A0ABM9DXR6_9HYPH</name>
<keyword evidence="2" id="KW-1185">Reference proteome</keyword>
<dbReference type="EMBL" id="CAKXZS010000021">
    <property type="protein sequence ID" value="CAH2400960.1"/>
    <property type="molecule type" value="Genomic_DNA"/>
</dbReference>
<comment type="caution">
    <text evidence="1">The sequence shown here is derived from an EMBL/GenBank/DDBJ whole genome shotgun (WGS) entry which is preliminary data.</text>
</comment>
<accession>A0ABM9DXR6</accession>